<protein>
    <submittedName>
        <fullName evidence="1">Uncharacterized protein</fullName>
    </submittedName>
</protein>
<sequence>MKKRHWTQEEIDYLEVSWGTVSLPGICKKLNRTENSVKVKAYKLGLGDPIKAFDGITICELAKTIKVNYSIMKNWEEKYGLPVMYKRFTKVKKVKVIKYKDWWKWAEKNKQMIDFSRFEKGDLGPEPDWAEEKRRADHRKKMYVPKPHNTPWSSRDDNLLKHMVEKGYTYPEICDQLQRTHGAVKRRLQDLGIKYRPAYLDNHRPYTQKEIDYILESMKKGISIQEISRHLKRSEAGVRGKLERMGYKFRNGVPHLDEKQIS</sequence>
<dbReference type="Proteomes" id="UP000291151">
    <property type="component" value="Chromosome"/>
</dbReference>
<reference evidence="1 2" key="1">
    <citation type="submission" date="2019-02" db="EMBL/GenBank/DDBJ databases">
        <title>Ureibacillus thermophilus.</title>
        <authorList>
            <person name="Sunny J.S."/>
            <person name="Natarajan A."/>
            <person name="Saleena L.M."/>
        </authorList>
    </citation>
    <scope>NUCLEOTIDE SEQUENCE [LARGE SCALE GENOMIC DNA]</scope>
    <source>
        <strain evidence="1 2">LM102</strain>
    </source>
</reference>
<evidence type="ECO:0000313" key="2">
    <source>
        <dbReference type="Proteomes" id="UP000291151"/>
    </source>
</evidence>
<name>A0A4P6UW08_9BACL</name>
<dbReference type="EMBL" id="CP036528">
    <property type="protein sequence ID" value="QBK26725.1"/>
    <property type="molecule type" value="Genomic_DNA"/>
</dbReference>
<dbReference type="AlphaFoldDB" id="A0A4P6UW08"/>
<dbReference type="KEGG" id="uth:DKZ56_13230"/>
<evidence type="ECO:0000313" key="1">
    <source>
        <dbReference type="EMBL" id="QBK26725.1"/>
    </source>
</evidence>
<accession>A0A4P6UW08</accession>
<keyword evidence="2" id="KW-1185">Reference proteome</keyword>
<dbReference type="RefSeq" id="WP_208650408.1">
    <property type="nucleotide sequence ID" value="NZ_CP036528.1"/>
</dbReference>
<gene>
    <name evidence="1" type="ORF">DKZ56_13230</name>
</gene>
<organism evidence="1 2">
    <name type="scientific">Ureibacillus thermophilus</name>
    <dbReference type="NCBI Taxonomy" id="367743"/>
    <lineage>
        <taxon>Bacteria</taxon>
        <taxon>Bacillati</taxon>
        <taxon>Bacillota</taxon>
        <taxon>Bacilli</taxon>
        <taxon>Bacillales</taxon>
        <taxon>Caryophanaceae</taxon>
        <taxon>Ureibacillus</taxon>
    </lineage>
</organism>
<proteinExistence type="predicted"/>